<dbReference type="InterPro" id="IPR005484">
    <property type="entry name" value="Ribosomal_uL18_bac/plant/anim"/>
</dbReference>
<comment type="similarity">
    <text evidence="1">Belongs to the universal ribosomal protein uL18 family.</text>
</comment>
<accession>A0A3B1DR03</accession>
<dbReference type="GO" id="GO:0006412">
    <property type="term" value="P:translation"/>
    <property type="evidence" value="ECO:0007669"/>
    <property type="project" value="InterPro"/>
</dbReference>
<dbReference type="GO" id="GO:0022625">
    <property type="term" value="C:cytosolic large ribosomal subunit"/>
    <property type="evidence" value="ECO:0007669"/>
    <property type="project" value="TreeGrafter"/>
</dbReference>
<organism evidence="6">
    <name type="scientific">hydrothermal vent metagenome</name>
    <dbReference type="NCBI Taxonomy" id="652676"/>
    <lineage>
        <taxon>unclassified sequences</taxon>
        <taxon>metagenomes</taxon>
        <taxon>ecological metagenomes</taxon>
    </lineage>
</organism>
<dbReference type="InterPro" id="IPR004389">
    <property type="entry name" value="Ribosomal_uL18_bac-type"/>
</dbReference>
<keyword evidence="5" id="KW-0687">Ribonucleoprotein</keyword>
<proteinExistence type="inferred from homology"/>
<evidence type="ECO:0000256" key="4">
    <source>
        <dbReference type="ARBA" id="ARBA00022980"/>
    </source>
</evidence>
<dbReference type="SUPFAM" id="SSF53137">
    <property type="entry name" value="Translational machinery components"/>
    <property type="match status" value="1"/>
</dbReference>
<dbReference type="CDD" id="cd00432">
    <property type="entry name" value="Ribosomal_L18_L5e"/>
    <property type="match status" value="1"/>
</dbReference>
<evidence type="ECO:0000256" key="2">
    <source>
        <dbReference type="ARBA" id="ARBA00022730"/>
    </source>
</evidence>
<dbReference type="NCBIfam" id="TIGR00060">
    <property type="entry name" value="L18_bact"/>
    <property type="match status" value="1"/>
</dbReference>
<dbReference type="FunFam" id="3.30.420.100:FF:000001">
    <property type="entry name" value="50S ribosomal protein L18"/>
    <property type="match status" value="1"/>
</dbReference>
<keyword evidence="2" id="KW-0699">rRNA-binding</keyword>
<evidence type="ECO:0000256" key="3">
    <source>
        <dbReference type="ARBA" id="ARBA00022884"/>
    </source>
</evidence>
<gene>
    <name evidence="6" type="ORF">MNBD_PLANCTO03-2373</name>
</gene>
<dbReference type="EMBL" id="UOGK01000521">
    <property type="protein sequence ID" value="VAX41301.1"/>
    <property type="molecule type" value="Genomic_DNA"/>
</dbReference>
<dbReference type="AlphaFoldDB" id="A0A3B1DR03"/>
<name>A0A3B1DR03_9ZZZZ</name>
<evidence type="ECO:0000256" key="5">
    <source>
        <dbReference type="ARBA" id="ARBA00023274"/>
    </source>
</evidence>
<dbReference type="GO" id="GO:0003735">
    <property type="term" value="F:structural constituent of ribosome"/>
    <property type="evidence" value="ECO:0007669"/>
    <property type="project" value="InterPro"/>
</dbReference>
<dbReference type="Gene3D" id="3.30.420.100">
    <property type="match status" value="1"/>
</dbReference>
<dbReference type="PANTHER" id="PTHR12899:SF3">
    <property type="entry name" value="LARGE RIBOSOMAL SUBUNIT PROTEIN UL18M"/>
    <property type="match status" value="1"/>
</dbReference>
<protein>
    <submittedName>
        <fullName evidence="6">LSU ribosomal protein L18p (L5e)</fullName>
    </submittedName>
</protein>
<reference evidence="6" key="1">
    <citation type="submission" date="2018-06" db="EMBL/GenBank/DDBJ databases">
        <authorList>
            <person name="Zhirakovskaya E."/>
        </authorList>
    </citation>
    <scope>NUCLEOTIDE SEQUENCE</scope>
</reference>
<dbReference type="GO" id="GO:0008097">
    <property type="term" value="F:5S rRNA binding"/>
    <property type="evidence" value="ECO:0007669"/>
    <property type="project" value="TreeGrafter"/>
</dbReference>
<dbReference type="PANTHER" id="PTHR12899">
    <property type="entry name" value="39S RIBOSOMAL PROTEIN L18, MITOCHONDRIAL"/>
    <property type="match status" value="1"/>
</dbReference>
<sequence>MDRQKQKQVRRSRRRTGIRKRVIGTPERPRLSVYRSLNHVYAQVVDDLAGCTLAAASTRDKGFSVDSTGNVAAAEAVGKVIAERATAAGIKTVAFDRGGFRYHGRVKALGDAARKGGLEF</sequence>
<keyword evidence="4 6" id="KW-0689">Ribosomal protein</keyword>
<dbReference type="HAMAP" id="MF_01337_B">
    <property type="entry name" value="Ribosomal_uL18_B"/>
    <property type="match status" value="1"/>
</dbReference>
<evidence type="ECO:0000256" key="1">
    <source>
        <dbReference type="ARBA" id="ARBA00007116"/>
    </source>
</evidence>
<keyword evidence="3" id="KW-0694">RNA-binding</keyword>
<dbReference type="Pfam" id="PF00861">
    <property type="entry name" value="Ribosomal_L18p"/>
    <property type="match status" value="1"/>
</dbReference>
<evidence type="ECO:0000313" key="6">
    <source>
        <dbReference type="EMBL" id="VAX41301.1"/>
    </source>
</evidence>
<dbReference type="InterPro" id="IPR057268">
    <property type="entry name" value="Ribosomal_L18"/>
</dbReference>